<evidence type="ECO:0000313" key="7">
    <source>
        <dbReference type="EMBL" id="KAH0567787.1"/>
    </source>
</evidence>
<dbReference type="EC" id="2.7.11.1" evidence="1"/>
<dbReference type="PANTHER" id="PTHR43671">
    <property type="entry name" value="SERINE/THREONINE-PROTEIN KINASE NEK"/>
    <property type="match status" value="1"/>
</dbReference>
<dbReference type="SUPFAM" id="SSF56112">
    <property type="entry name" value="Protein kinase-like (PK-like)"/>
    <property type="match status" value="1"/>
</dbReference>
<keyword evidence="3" id="KW-0547">Nucleotide-binding</keyword>
<evidence type="ECO:0000256" key="1">
    <source>
        <dbReference type="ARBA" id="ARBA00012513"/>
    </source>
</evidence>
<dbReference type="InterPro" id="IPR050660">
    <property type="entry name" value="NEK_Ser/Thr_kinase"/>
</dbReference>
<dbReference type="EMBL" id="JAHXZJ010000001">
    <property type="protein sequence ID" value="KAH0567787.1"/>
    <property type="molecule type" value="Genomic_DNA"/>
</dbReference>
<evidence type="ECO:0000256" key="3">
    <source>
        <dbReference type="ARBA" id="ARBA00022741"/>
    </source>
</evidence>
<dbReference type="InterPro" id="IPR008271">
    <property type="entry name" value="Ser/Thr_kinase_AS"/>
</dbReference>
<evidence type="ECO:0000256" key="5">
    <source>
        <dbReference type="ARBA" id="ARBA00022840"/>
    </source>
</evidence>
<evidence type="ECO:0000256" key="4">
    <source>
        <dbReference type="ARBA" id="ARBA00022777"/>
    </source>
</evidence>
<organism evidence="7 8">
    <name type="scientific">Cotesia glomerata</name>
    <name type="common">Lepidopteran parasitic wasp</name>
    <name type="synonym">Apanteles glomeratus</name>
    <dbReference type="NCBI Taxonomy" id="32391"/>
    <lineage>
        <taxon>Eukaryota</taxon>
        <taxon>Metazoa</taxon>
        <taxon>Ecdysozoa</taxon>
        <taxon>Arthropoda</taxon>
        <taxon>Hexapoda</taxon>
        <taxon>Insecta</taxon>
        <taxon>Pterygota</taxon>
        <taxon>Neoptera</taxon>
        <taxon>Endopterygota</taxon>
        <taxon>Hymenoptera</taxon>
        <taxon>Apocrita</taxon>
        <taxon>Ichneumonoidea</taxon>
        <taxon>Braconidae</taxon>
        <taxon>Microgastrinae</taxon>
        <taxon>Cotesia</taxon>
    </lineage>
</organism>
<reference evidence="7 8" key="1">
    <citation type="journal article" date="2021" name="J. Hered.">
        <title>A chromosome-level genome assembly of the parasitoid wasp, Cotesia glomerata (Hymenoptera: Braconidae).</title>
        <authorList>
            <person name="Pinto B.J."/>
            <person name="Weis J.J."/>
            <person name="Gamble T."/>
            <person name="Ode P.J."/>
            <person name="Paul R."/>
            <person name="Zaspel J.M."/>
        </authorList>
    </citation>
    <scope>NUCLEOTIDE SEQUENCE [LARGE SCALE GENOMIC DNA]</scope>
    <source>
        <strain evidence="7">CgM1</strain>
    </source>
</reference>
<evidence type="ECO:0000256" key="2">
    <source>
        <dbReference type="ARBA" id="ARBA00022679"/>
    </source>
</evidence>
<dbReference type="Gene3D" id="1.10.510.10">
    <property type="entry name" value="Transferase(Phosphotransferase) domain 1"/>
    <property type="match status" value="1"/>
</dbReference>
<dbReference type="AlphaFoldDB" id="A0AAV7J7J1"/>
<dbReference type="Pfam" id="PF00069">
    <property type="entry name" value="Pkinase"/>
    <property type="match status" value="1"/>
</dbReference>
<sequence>MEKVDKAAVHLSMSNNKLSLTTVRAYFPHVSGLTYFKKENVKCGLTLNNDEFELIPGVTEYEVYSFVYIPSEHNQNDLKRKRIHQIMDIFERKRDENLTDQDIHENKLANSNGEIFDRFTAPIGKKFTFWEFCHSKLKCRNSQLRLLLLTTTQEKHASIKSGDIVKSVPQKLTTIQENHAFVKSKDSVKFVSQEKATTSTQLNFNHKSLSKVPVAGSRLRFSVSNKKGSSSITLVNHISIDKKDNDVGSIRISYLHELNPVVLHKDLKPDNIVINKNFEVKICDLGLSKICDIMPPLNTTVGQNFHGTTIYMAPEILIDNEPRTVHSDVWSMACCITELFSEKSV</sequence>
<evidence type="ECO:0000313" key="8">
    <source>
        <dbReference type="Proteomes" id="UP000826195"/>
    </source>
</evidence>
<keyword evidence="8" id="KW-1185">Reference proteome</keyword>
<name>A0AAV7J7J1_COTGL</name>
<dbReference type="GO" id="GO:0004674">
    <property type="term" value="F:protein serine/threonine kinase activity"/>
    <property type="evidence" value="ECO:0007669"/>
    <property type="project" value="UniProtKB-EC"/>
</dbReference>
<dbReference type="PROSITE" id="PS00108">
    <property type="entry name" value="PROTEIN_KINASE_ST"/>
    <property type="match status" value="1"/>
</dbReference>
<keyword evidence="2" id="KW-0808">Transferase</keyword>
<dbReference type="GO" id="GO:0005524">
    <property type="term" value="F:ATP binding"/>
    <property type="evidence" value="ECO:0007669"/>
    <property type="project" value="UniProtKB-KW"/>
</dbReference>
<dbReference type="Proteomes" id="UP000826195">
    <property type="component" value="Unassembled WGS sequence"/>
</dbReference>
<keyword evidence="4" id="KW-0418">Kinase</keyword>
<dbReference type="PANTHER" id="PTHR43671:SF13">
    <property type="entry name" value="SERINE_THREONINE-PROTEIN KINASE NEK2"/>
    <property type="match status" value="1"/>
</dbReference>
<proteinExistence type="predicted"/>
<accession>A0AAV7J7J1</accession>
<dbReference type="InterPro" id="IPR000719">
    <property type="entry name" value="Prot_kinase_dom"/>
</dbReference>
<feature type="domain" description="Protein kinase" evidence="6">
    <location>
        <begin position="1"/>
        <end position="345"/>
    </location>
</feature>
<keyword evidence="5" id="KW-0067">ATP-binding</keyword>
<gene>
    <name evidence="7" type="ORF">KQX54_013790</name>
</gene>
<evidence type="ECO:0000259" key="6">
    <source>
        <dbReference type="PROSITE" id="PS50011"/>
    </source>
</evidence>
<comment type="caution">
    <text evidence="7">The sequence shown here is derived from an EMBL/GenBank/DDBJ whole genome shotgun (WGS) entry which is preliminary data.</text>
</comment>
<protein>
    <recommendedName>
        <fullName evidence="1">non-specific serine/threonine protein kinase</fullName>
        <ecNumber evidence="1">2.7.11.1</ecNumber>
    </recommendedName>
</protein>
<dbReference type="PROSITE" id="PS50011">
    <property type="entry name" value="PROTEIN_KINASE_DOM"/>
    <property type="match status" value="1"/>
</dbReference>
<dbReference type="InterPro" id="IPR011009">
    <property type="entry name" value="Kinase-like_dom_sf"/>
</dbReference>